<feature type="region of interest" description="Disordered" evidence="1">
    <location>
        <begin position="172"/>
        <end position="217"/>
    </location>
</feature>
<feature type="region of interest" description="Disordered" evidence="1">
    <location>
        <begin position="715"/>
        <end position="741"/>
    </location>
</feature>
<feature type="compositionally biased region" description="Basic residues" evidence="1">
    <location>
        <begin position="285"/>
        <end position="297"/>
    </location>
</feature>
<protein>
    <submittedName>
        <fullName evidence="2">Uncharacterized protein</fullName>
    </submittedName>
</protein>
<dbReference type="InParanoid" id="A0A5J5F526"/>
<proteinExistence type="predicted"/>
<evidence type="ECO:0000313" key="3">
    <source>
        <dbReference type="Proteomes" id="UP000326924"/>
    </source>
</evidence>
<feature type="region of interest" description="Disordered" evidence="1">
    <location>
        <begin position="639"/>
        <end position="687"/>
    </location>
</feature>
<dbReference type="Proteomes" id="UP000326924">
    <property type="component" value="Unassembled WGS sequence"/>
</dbReference>
<feature type="compositionally biased region" description="Low complexity" evidence="1">
    <location>
        <begin position="663"/>
        <end position="678"/>
    </location>
</feature>
<feature type="compositionally biased region" description="Low complexity" evidence="1">
    <location>
        <begin position="728"/>
        <end position="739"/>
    </location>
</feature>
<organism evidence="2 3">
    <name type="scientific">Sphaerosporella brunnea</name>
    <dbReference type="NCBI Taxonomy" id="1250544"/>
    <lineage>
        <taxon>Eukaryota</taxon>
        <taxon>Fungi</taxon>
        <taxon>Dikarya</taxon>
        <taxon>Ascomycota</taxon>
        <taxon>Pezizomycotina</taxon>
        <taxon>Pezizomycetes</taxon>
        <taxon>Pezizales</taxon>
        <taxon>Pyronemataceae</taxon>
        <taxon>Sphaerosporella</taxon>
    </lineage>
</organism>
<dbReference type="EMBL" id="VXIS01000032">
    <property type="protein sequence ID" value="KAA8911718.1"/>
    <property type="molecule type" value="Genomic_DNA"/>
</dbReference>
<sequence length="783" mass="86602">MENQSPSRSESCPNLCNLEPNAALTAGSAMISSPRKADPSRVPRNCLYEGRQALAGRRSTVSFQSPMGLGGHEVLTGVRCRSAPELVLVRVESVHVEEKAATRATIEGGDSTRISNSLSVPRNETNCRRSLDTANTAASGHGRLHSLFRGASTSSLHLSMSSSYRLRRSHDQLVGSRNGDEDWTAGGQTNQVSSARKLNRPPTLTAADCNTGESDDRLSAKDVQAMGRLVPLYNDPNYDRVEANEKGTAPPAEAEKVTKTNGHNPWKAAVKRMLSREKLPGSPSRRWRAGGTKRHGSGPRFPGGVEPQITRLKKRPSIFFRLLNRTVKQNQSYAGYKPLLPNRPRILYWGNRFTSKFSIFSMFKPDELGHHHPHLVEEVLRYFGSDAVKKQLVFTAKSDPTKRGEASGVTIFHPINTRILDARHAKMEQERNCQGRLPTWTKNSFMSLRKSRLSSASKIRIINRHGENWKLLEFSKMASPKIGDGQLSLAGEYSASKRSNLHLMQLDFCSPSAVAGYVSSPASLYETLPPSPALGYRSHSPNRKTYPSSLIVTAGPHIVPTRTSSKINYRNTSMPKSIRRASVSTIGWAESIKEFEGDVGSVHVSGERELADDDRLQSPTPIRSMSRVFAHFPELIKITESGETSRTNMDDGIEPPSGKSETSRPTSRTSSLPRETLSITAHVDPPQHRNVVVSGQWQQALQVMQEFEDEIQMKNTGTRRSLHPRTWSKASSKASHASSNPEGYIDCELREACRLAVMSAGVLESKRRRNKSGSDYTFPGLFD</sequence>
<dbReference type="OrthoDB" id="10631521at2759"/>
<keyword evidence="3" id="KW-1185">Reference proteome</keyword>
<dbReference type="AlphaFoldDB" id="A0A5J5F526"/>
<feature type="compositionally biased region" description="Polar residues" evidence="1">
    <location>
        <begin position="186"/>
        <end position="196"/>
    </location>
</feature>
<gene>
    <name evidence="2" type="ORF">FN846DRAFT_904090</name>
</gene>
<evidence type="ECO:0000313" key="2">
    <source>
        <dbReference type="EMBL" id="KAA8911718.1"/>
    </source>
</evidence>
<name>A0A5J5F526_9PEZI</name>
<evidence type="ECO:0000256" key="1">
    <source>
        <dbReference type="SAM" id="MobiDB-lite"/>
    </source>
</evidence>
<feature type="region of interest" description="Disordered" evidence="1">
    <location>
        <begin position="277"/>
        <end position="307"/>
    </location>
</feature>
<comment type="caution">
    <text evidence="2">The sequence shown here is derived from an EMBL/GenBank/DDBJ whole genome shotgun (WGS) entry which is preliminary data.</text>
</comment>
<reference evidence="2 3" key="1">
    <citation type="submission" date="2019-09" db="EMBL/GenBank/DDBJ databases">
        <title>Draft genome of the ectomycorrhizal ascomycete Sphaerosporella brunnea.</title>
        <authorList>
            <consortium name="DOE Joint Genome Institute"/>
            <person name="Benucci G.M."/>
            <person name="Marozzi G."/>
            <person name="Antonielli L."/>
            <person name="Sanchez S."/>
            <person name="Marco P."/>
            <person name="Wang X."/>
            <person name="Falini L.B."/>
            <person name="Barry K."/>
            <person name="Haridas S."/>
            <person name="Lipzen A."/>
            <person name="Labutti K."/>
            <person name="Grigoriev I.V."/>
            <person name="Murat C."/>
            <person name="Martin F."/>
            <person name="Albertini E."/>
            <person name="Donnini D."/>
            <person name="Bonito G."/>
        </authorList>
    </citation>
    <scope>NUCLEOTIDE SEQUENCE [LARGE SCALE GENOMIC DNA]</scope>
    <source>
        <strain evidence="2 3">Sb_GMNB300</strain>
    </source>
</reference>
<accession>A0A5J5F526</accession>